<keyword evidence="4 6" id="KW-1133">Transmembrane helix</keyword>
<feature type="transmembrane region" description="Helical" evidence="6">
    <location>
        <begin position="154"/>
        <end position="175"/>
    </location>
</feature>
<dbReference type="PANTHER" id="PTHR12385:SF98">
    <property type="entry name" value="CHOLINE TRANSPORTER-LIKE PROTEIN"/>
    <property type="match status" value="1"/>
</dbReference>
<gene>
    <name evidence="8" type="ORF">HYH02_007477</name>
</gene>
<evidence type="ECO:0000256" key="1">
    <source>
        <dbReference type="ARBA" id="ARBA00004141"/>
    </source>
</evidence>
<feature type="transmembrane region" description="Helical" evidence="6">
    <location>
        <begin position="271"/>
        <end position="289"/>
    </location>
</feature>
<name>A0A835WHC6_9CHLO</name>
<evidence type="ECO:0000256" key="5">
    <source>
        <dbReference type="ARBA" id="ARBA00023136"/>
    </source>
</evidence>
<proteinExistence type="inferred from homology"/>
<dbReference type="AlphaFoldDB" id="A0A835WHC6"/>
<evidence type="ECO:0000256" key="7">
    <source>
        <dbReference type="SAM" id="MobiDB-lite"/>
    </source>
</evidence>
<feature type="transmembrane region" description="Helical" evidence="6">
    <location>
        <begin position="301"/>
        <end position="322"/>
    </location>
</feature>
<dbReference type="GO" id="GO:0022857">
    <property type="term" value="F:transmembrane transporter activity"/>
    <property type="evidence" value="ECO:0007669"/>
    <property type="project" value="UniProtKB-UniRule"/>
</dbReference>
<evidence type="ECO:0000256" key="3">
    <source>
        <dbReference type="ARBA" id="ARBA00022692"/>
    </source>
</evidence>
<evidence type="ECO:0000256" key="4">
    <source>
        <dbReference type="ARBA" id="ARBA00022989"/>
    </source>
</evidence>
<dbReference type="EMBL" id="JAEHOD010000021">
    <property type="protein sequence ID" value="KAG2447553.1"/>
    <property type="molecule type" value="Genomic_DNA"/>
</dbReference>
<feature type="transmembrane region" description="Helical" evidence="6">
    <location>
        <begin position="427"/>
        <end position="448"/>
    </location>
</feature>
<evidence type="ECO:0000256" key="6">
    <source>
        <dbReference type="RuleBase" id="RU368066"/>
    </source>
</evidence>
<protein>
    <recommendedName>
        <fullName evidence="6">Choline transporter-like protein</fullName>
    </recommendedName>
</protein>
<dbReference type="PANTHER" id="PTHR12385">
    <property type="entry name" value="CHOLINE TRANSPORTER-LIKE (SLC FAMILY 44)"/>
    <property type="match status" value="1"/>
</dbReference>
<keyword evidence="9" id="KW-1185">Reference proteome</keyword>
<keyword evidence="5 6" id="KW-0472">Membrane</keyword>
<evidence type="ECO:0000313" key="9">
    <source>
        <dbReference type="Proteomes" id="UP000613740"/>
    </source>
</evidence>
<dbReference type="OrthoDB" id="420519at2759"/>
<feature type="transmembrane region" description="Helical" evidence="6">
    <location>
        <begin position="460"/>
        <end position="486"/>
    </location>
</feature>
<comment type="caution">
    <text evidence="8">The sequence shown here is derived from an EMBL/GenBank/DDBJ whole genome shotgun (WGS) entry which is preliminary data.</text>
</comment>
<evidence type="ECO:0000256" key="2">
    <source>
        <dbReference type="ARBA" id="ARBA00007168"/>
    </source>
</evidence>
<sequence length="617" mass="65427">MAPGNTEGHYLAQSGLQLYNADKRPRRDNWATWTYCLLAALTVFWGIAAFVHTDPNAGLYTPEFFNSSSSCNVEAYAAVHPIEADGSQMDATGMAAFKKQASIWLPITAVLAVLGSSLYLLLFKRYAKLMVLATIVGSVCFGLLFSIVCFATGAVPFGIILLIVTVLTALFYWWIRGQLRMCADLLAIAGRGLNENLGLVPAALGIKLAGLCVLVYGAAGFFAAINIGHAGPGMNVASYVDEGVEKRVCLDSALNQVQCCSFYPKGWAGAYAFFAWCFVAWSAMLIMQVKLYTVADTMAQWYFSTASGASSSAAVGGAAQTAGSVKLALKHCLTSSFGSVAFAAAILTLIRMVRRAMERAARNNIVCCILNCIMQPLLALAEKFTRFATIACAITGQPFVPAAKAVFDTLKRNFLQTYSLWWVPDTVLQFAVTLMSLTWAGIVFFASYGAAKGGLGQDAWGVAFGVAFCAFGIMFYTLLFVAGLLLDVVNTLYICFALDKDQRRVTHPEIHAIYNMVPGLAVQQPDGDIVYGAPEPHAAPAPAQPPAYPSAYAPAGYAAPGGAYPGAYPSGTSGGYPAGGAVDYSSSYPAAYPPAPVVQPPPPPVGGYGAVPSKDQI</sequence>
<dbReference type="Pfam" id="PF04515">
    <property type="entry name" value="Choline_transpo"/>
    <property type="match status" value="1"/>
</dbReference>
<comment type="function">
    <text evidence="6">Choline transporter.</text>
</comment>
<organism evidence="8 9">
    <name type="scientific">Chlamydomonas schloesseri</name>
    <dbReference type="NCBI Taxonomy" id="2026947"/>
    <lineage>
        <taxon>Eukaryota</taxon>
        <taxon>Viridiplantae</taxon>
        <taxon>Chlorophyta</taxon>
        <taxon>core chlorophytes</taxon>
        <taxon>Chlorophyceae</taxon>
        <taxon>CS clade</taxon>
        <taxon>Chlamydomonadales</taxon>
        <taxon>Chlamydomonadaceae</taxon>
        <taxon>Chlamydomonas</taxon>
    </lineage>
</organism>
<reference evidence="8" key="1">
    <citation type="journal article" date="2020" name="bioRxiv">
        <title>Comparative genomics of Chlamydomonas.</title>
        <authorList>
            <person name="Craig R.J."/>
            <person name="Hasan A.R."/>
            <person name="Ness R.W."/>
            <person name="Keightley P.D."/>
        </authorList>
    </citation>
    <scope>NUCLEOTIDE SEQUENCE</scope>
    <source>
        <strain evidence="8">CCAP 11/173</strain>
    </source>
</reference>
<feature type="transmembrane region" description="Helical" evidence="6">
    <location>
        <begin position="30"/>
        <end position="51"/>
    </location>
</feature>
<evidence type="ECO:0000313" key="8">
    <source>
        <dbReference type="EMBL" id="KAG2447553.1"/>
    </source>
</evidence>
<comment type="similarity">
    <text evidence="2 6">Belongs to the CTL (choline transporter-like) family.</text>
</comment>
<feature type="transmembrane region" description="Helical" evidence="6">
    <location>
        <begin position="129"/>
        <end position="148"/>
    </location>
</feature>
<dbReference type="Proteomes" id="UP000613740">
    <property type="component" value="Unassembled WGS sequence"/>
</dbReference>
<feature type="region of interest" description="Disordered" evidence="7">
    <location>
        <begin position="595"/>
        <end position="617"/>
    </location>
</feature>
<feature type="transmembrane region" description="Helical" evidence="6">
    <location>
        <begin position="196"/>
        <end position="225"/>
    </location>
</feature>
<dbReference type="GO" id="GO:0005886">
    <property type="term" value="C:plasma membrane"/>
    <property type="evidence" value="ECO:0007669"/>
    <property type="project" value="UniProtKB-SubCell"/>
</dbReference>
<feature type="transmembrane region" description="Helical" evidence="6">
    <location>
        <begin position="328"/>
        <end position="350"/>
    </location>
</feature>
<dbReference type="InterPro" id="IPR007603">
    <property type="entry name" value="Choline_transptr-like"/>
</dbReference>
<accession>A0A835WHC6</accession>
<feature type="compositionally biased region" description="Pro residues" evidence="7">
    <location>
        <begin position="595"/>
        <end position="605"/>
    </location>
</feature>
<feature type="transmembrane region" description="Helical" evidence="6">
    <location>
        <begin position="103"/>
        <end position="122"/>
    </location>
</feature>
<keyword evidence="3 6" id="KW-0812">Transmembrane</keyword>
<comment type="subcellular location">
    <subcellularLocation>
        <location evidence="6">Cell membrane</location>
        <topology evidence="6">Multi-pass membrane protein</topology>
    </subcellularLocation>
    <subcellularLocation>
        <location evidence="1">Membrane</location>
        <topology evidence="1">Multi-pass membrane protein</topology>
    </subcellularLocation>
</comment>